<dbReference type="PANTHER" id="PTHR22805:SF2">
    <property type="entry name" value="WD REPEAT-CONTAINING PROTEIN 41"/>
    <property type="match status" value="1"/>
</dbReference>
<dbReference type="AlphaFoldDB" id="A0A8X8BTV2"/>
<dbReference type="GO" id="GO:0010506">
    <property type="term" value="P:regulation of autophagy"/>
    <property type="evidence" value="ECO:0007669"/>
    <property type="project" value="InterPro"/>
</dbReference>
<dbReference type="InterPro" id="IPR040102">
    <property type="entry name" value="WDR41"/>
</dbReference>
<evidence type="ECO:0000313" key="1">
    <source>
        <dbReference type="EMBL" id="KAG2466664.1"/>
    </source>
</evidence>
<feature type="non-terminal residue" evidence="1">
    <location>
        <position position="1"/>
    </location>
</feature>
<organism evidence="1 2">
    <name type="scientific">Polypterus senegalus</name>
    <name type="common">Senegal bichir</name>
    <dbReference type="NCBI Taxonomy" id="55291"/>
    <lineage>
        <taxon>Eukaryota</taxon>
        <taxon>Metazoa</taxon>
        <taxon>Chordata</taxon>
        <taxon>Craniata</taxon>
        <taxon>Vertebrata</taxon>
        <taxon>Euteleostomi</taxon>
        <taxon>Actinopterygii</taxon>
        <taxon>Polypteriformes</taxon>
        <taxon>Polypteridae</taxon>
        <taxon>Polypterus</taxon>
    </lineage>
</organism>
<accession>A0A8X8BTV2</accession>
<proteinExistence type="predicted"/>
<keyword evidence="2" id="KW-1185">Reference proteome</keyword>
<feature type="non-terminal residue" evidence="1">
    <location>
        <position position="288"/>
    </location>
</feature>
<dbReference type="SUPFAM" id="SSF50978">
    <property type="entry name" value="WD40 repeat-like"/>
    <property type="match status" value="1"/>
</dbReference>
<reference evidence="1 2" key="1">
    <citation type="journal article" date="2021" name="Cell">
        <title>Tracing the genetic footprints of vertebrate landing in non-teleost ray-finned fishes.</title>
        <authorList>
            <person name="Bi X."/>
            <person name="Wang K."/>
            <person name="Yang L."/>
            <person name="Pan H."/>
            <person name="Jiang H."/>
            <person name="Wei Q."/>
            <person name="Fang M."/>
            <person name="Yu H."/>
            <person name="Zhu C."/>
            <person name="Cai Y."/>
            <person name="He Y."/>
            <person name="Gan X."/>
            <person name="Zeng H."/>
            <person name="Yu D."/>
            <person name="Zhu Y."/>
            <person name="Jiang H."/>
            <person name="Qiu Q."/>
            <person name="Yang H."/>
            <person name="Zhang Y.E."/>
            <person name="Wang W."/>
            <person name="Zhu M."/>
            <person name="He S."/>
            <person name="Zhang G."/>
        </authorList>
    </citation>
    <scope>NUCLEOTIDE SEQUENCE [LARGE SCALE GENOMIC DNA]</scope>
    <source>
        <strain evidence="1">Bchr_013</strain>
    </source>
</reference>
<dbReference type="Proteomes" id="UP000886611">
    <property type="component" value="Unassembled WGS sequence"/>
</dbReference>
<dbReference type="Gene3D" id="2.130.10.10">
    <property type="entry name" value="YVTN repeat-like/Quinoprotein amine dehydrogenase"/>
    <property type="match status" value="1"/>
</dbReference>
<dbReference type="SMART" id="SM00320">
    <property type="entry name" value="WD40"/>
    <property type="match status" value="2"/>
</dbReference>
<gene>
    <name evidence="1" type="primary">Wdr41</name>
    <name evidence="1" type="ORF">GTO96_0020357</name>
</gene>
<dbReference type="InterPro" id="IPR015943">
    <property type="entry name" value="WD40/YVTN_repeat-like_dom_sf"/>
</dbReference>
<dbReference type="InterPro" id="IPR036322">
    <property type="entry name" value="WD40_repeat_dom_sf"/>
</dbReference>
<dbReference type="EMBL" id="JAATIS010001241">
    <property type="protein sequence ID" value="KAG2466664.1"/>
    <property type="molecule type" value="Genomic_DNA"/>
</dbReference>
<sequence length="288" mass="33161">MVPDQSYKGEVQDLPTVDVALPPPLCLLHFNKTSLLFIGEEQPKNCYTELQVLKGHFDIVRFLVQIDDFRFASAGDDGLVFVWNIQCLHALERLDLWLSGGNDLCVWNRNFELLCKMEPFADAGITTFIELPKNCIVAAVDKELTFMDEHFPYLMFDFFEVIYRLTLSTCDEQKWDIQEIRRLRDHQDSIRALINVNGFFGMWGFGRPTKPTSQHLKKTPESAPQRTLELMGDLIGHSGAVQMFLYFKDNGLVTCSADNLIILWKDGARESRLRSIALFQKLEQNSRM</sequence>
<dbReference type="GO" id="GO:0005765">
    <property type="term" value="C:lysosomal membrane"/>
    <property type="evidence" value="ECO:0007669"/>
    <property type="project" value="TreeGrafter"/>
</dbReference>
<protein>
    <submittedName>
        <fullName evidence="1">WDR41 protein</fullName>
    </submittedName>
</protein>
<evidence type="ECO:0000313" key="2">
    <source>
        <dbReference type="Proteomes" id="UP000886611"/>
    </source>
</evidence>
<dbReference type="PANTHER" id="PTHR22805">
    <property type="entry name" value="WDR41-RELATED"/>
    <property type="match status" value="1"/>
</dbReference>
<comment type="caution">
    <text evidence="1">The sequence shown here is derived from an EMBL/GenBank/DDBJ whole genome shotgun (WGS) entry which is preliminary data.</text>
</comment>
<dbReference type="Pfam" id="PF25178">
    <property type="entry name" value="Beta-prop_WDR41"/>
    <property type="match status" value="2"/>
</dbReference>
<dbReference type="InterPro" id="IPR001680">
    <property type="entry name" value="WD40_rpt"/>
</dbReference>
<name>A0A8X8BTV2_POLSE</name>